<proteinExistence type="predicted"/>
<reference evidence="1 2" key="1">
    <citation type="submission" date="2016-04" db="EMBL/GenBank/DDBJ databases">
        <title>Draft genome sequence of freshwater magnetotactic bacteria Magnetospirillum marisnigri SP-1 and Magnetospirillum moscoviense BB-1.</title>
        <authorList>
            <person name="Koziaeva V."/>
            <person name="Dziuba M.V."/>
            <person name="Ivanov T.M."/>
            <person name="Kuznetsov B."/>
            <person name="Grouzdev D.S."/>
        </authorList>
    </citation>
    <scope>NUCLEOTIDE SEQUENCE [LARGE SCALE GENOMIC DNA]</scope>
    <source>
        <strain evidence="1 2">SP-1</strain>
    </source>
</reference>
<name>A0A178MN93_9PROT</name>
<dbReference type="OrthoDB" id="7283452at2"/>
<dbReference type="AlphaFoldDB" id="A0A178MN93"/>
<dbReference type="STRING" id="1285242.A6A04_01680"/>
<gene>
    <name evidence="1" type="ORF">A6A04_01680</name>
</gene>
<comment type="caution">
    <text evidence="1">The sequence shown here is derived from an EMBL/GenBank/DDBJ whole genome shotgun (WGS) entry which is preliminary data.</text>
</comment>
<evidence type="ECO:0008006" key="3">
    <source>
        <dbReference type="Google" id="ProtNLM"/>
    </source>
</evidence>
<dbReference type="RefSeq" id="WP_068492428.1">
    <property type="nucleotide sequence ID" value="NZ_LWQT01000055.1"/>
</dbReference>
<evidence type="ECO:0000313" key="2">
    <source>
        <dbReference type="Proteomes" id="UP000078428"/>
    </source>
</evidence>
<organism evidence="1 2">
    <name type="scientific">Paramagnetospirillum marisnigri</name>
    <dbReference type="NCBI Taxonomy" id="1285242"/>
    <lineage>
        <taxon>Bacteria</taxon>
        <taxon>Pseudomonadati</taxon>
        <taxon>Pseudomonadota</taxon>
        <taxon>Alphaproteobacteria</taxon>
        <taxon>Rhodospirillales</taxon>
        <taxon>Magnetospirillaceae</taxon>
        <taxon>Paramagnetospirillum</taxon>
    </lineage>
</organism>
<keyword evidence="2" id="KW-1185">Reference proteome</keyword>
<protein>
    <recommendedName>
        <fullName evidence="3">Lipoprotein</fullName>
    </recommendedName>
</protein>
<dbReference type="Proteomes" id="UP000078428">
    <property type="component" value="Unassembled WGS sequence"/>
</dbReference>
<dbReference type="PROSITE" id="PS51257">
    <property type="entry name" value="PROKAR_LIPOPROTEIN"/>
    <property type="match status" value="1"/>
</dbReference>
<accession>A0A178MN93</accession>
<sequence>MRSLQLIIASIMLVGCSTLTQGTDQLITVMTPGVDAARCSLTSTSGKTWFVVAPGSVSVEKSKDDISIVCKKEGYRDGAAVATSNLEGMTWGNIVFGGVIGVGVDAASGAMNKYPPTINIQMERI</sequence>
<evidence type="ECO:0000313" key="1">
    <source>
        <dbReference type="EMBL" id="OAN50146.1"/>
    </source>
</evidence>
<dbReference type="EMBL" id="LWQT01000055">
    <property type="protein sequence ID" value="OAN50146.1"/>
    <property type="molecule type" value="Genomic_DNA"/>
</dbReference>